<evidence type="ECO:0000313" key="9">
    <source>
        <dbReference type="Proteomes" id="UP000245539"/>
    </source>
</evidence>
<comment type="caution">
    <text evidence="8">The sequence shown here is derived from an EMBL/GenBank/DDBJ whole genome shotgun (WGS) entry which is preliminary data.</text>
</comment>
<feature type="domain" description="Major facilitator superfamily (MFS) profile" evidence="7">
    <location>
        <begin position="37"/>
        <end position="432"/>
    </location>
</feature>
<dbReference type="Proteomes" id="UP000245539">
    <property type="component" value="Unassembled WGS sequence"/>
</dbReference>
<feature type="transmembrane region" description="Helical" evidence="6">
    <location>
        <begin position="133"/>
        <end position="153"/>
    </location>
</feature>
<dbReference type="PROSITE" id="PS50850">
    <property type="entry name" value="MFS"/>
    <property type="match status" value="1"/>
</dbReference>
<dbReference type="Pfam" id="PF07690">
    <property type="entry name" value="MFS_1"/>
    <property type="match status" value="1"/>
</dbReference>
<gene>
    <name evidence="8" type="ORF">DKW60_03195</name>
</gene>
<keyword evidence="3 6" id="KW-0812">Transmembrane</keyword>
<keyword evidence="2" id="KW-1003">Cell membrane</keyword>
<evidence type="ECO:0000256" key="5">
    <source>
        <dbReference type="ARBA" id="ARBA00023136"/>
    </source>
</evidence>
<dbReference type="InterPro" id="IPR050189">
    <property type="entry name" value="MFS_Efflux_Transporters"/>
</dbReference>
<evidence type="ECO:0000259" key="7">
    <source>
        <dbReference type="PROSITE" id="PS50850"/>
    </source>
</evidence>
<proteinExistence type="predicted"/>
<dbReference type="GO" id="GO:0005886">
    <property type="term" value="C:plasma membrane"/>
    <property type="evidence" value="ECO:0007669"/>
    <property type="project" value="UniProtKB-SubCell"/>
</dbReference>
<keyword evidence="4 6" id="KW-1133">Transmembrane helix</keyword>
<feature type="transmembrane region" description="Helical" evidence="6">
    <location>
        <begin position="313"/>
        <end position="332"/>
    </location>
</feature>
<dbReference type="InterPro" id="IPR011701">
    <property type="entry name" value="MFS"/>
</dbReference>
<evidence type="ECO:0000256" key="6">
    <source>
        <dbReference type="SAM" id="Phobius"/>
    </source>
</evidence>
<keyword evidence="9" id="KW-1185">Reference proteome</keyword>
<feature type="transmembrane region" description="Helical" evidence="6">
    <location>
        <begin position="338"/>
        <end position="359"/>
    </location>
</feature>
<accession>A0A317CNN4</accession>
<feature type="transmembrane region" description="Helical" evidence="6">
    <location>
        <begin position="33"/>
        <end position="53"/>
    </location>
</feature>
<feature type="transmembrane region" description="Helical" evidence="6">
    <location>
        <begin position="239"/>
        <end position="260"/>
    </location>
</feature>
<sequence>MIAEFVSQPANRISTEGIPLTTPNSTASYSIGLLLRIFLPFAAGYFLSYLFRVVNTIIAGDLSSDLSLDANQLGLLTSVYLIAFAAAQLPLGVLLDRYGPRQTEAILLLFAATGAAVFAVAETSTGLLVGRALIGFGVSACLMASFKAFVLWFPMERLPMINGFLLAAGGFGVLMASTPVEFALQFTDWRGVFWVLAGVTFLVAIAVFFVVPDKPIVNNGVTTKQHISGIGKIFKSRTFWSIAPWSVASQASSISVISLWTGPWLRDVANLNREDIATTLSLIAVALIVGFTFIGMFADWLRRFGIRPIKVSTTGMIIFMLIQVAIVLELTAHSTVLWMSYTFFSSAAVLTYAILSQSFPAELAGRVNTGLNLLVFVVAFIMQWGIGIIINQFVSDRVGQYEPEGFQVAFSVLIAIQFIAMAWFYFSQKQHAVTDP</sequence>
<dbReference type="EMBL" id="QGKM01000005">
    <property type="protein sequence ID" value="PWR00159.1"/>
    <property type="molecule type" value="Genomic_DNA"/>
</dbReference>
<dbReference type="InterPro" id="IPR020846">
    <property type="entry name" value="MFS_dom"/>
</dbReference>
<feature type="transmembrane region" description="Helical" evidence="6">
    <location>
        <begin position="280"/>
        <end position="301"/>
    </location>
</feature>
<dbReference type="PANTHER" id="PTHR43124:SF3">
    <property type="entry name" value="CHLORAMPHENICOL EFFLUX PUMP RV0191"/>
    <property type="match status" value="1"/>
</dbReference>
<feature type="transmembrane region" description="Helical" evidence="6">
    <location>
        <begin position="406"/>
        <end position="426"/>
    </location>
</feature>
<dbReference type="InterPro" id="IPR036259">
    <property type="entry name" value="MFS_trans_sf"/>
</dbReference>
<dbReference type="OrthoDB" id="5291895at2"/>
<protein>
    <submittedName>
        <fullName evidence="8">MFS transporter</fullName>
    </submittedName>
</protein>
<dbReference type="Gene3D" id="1.20.1250.20">
    <property type="entry name" value="MFS general substrate transporter like domains"/>
    <property type="match status" value="2"/>
</dbReference>
<feature type="transmembrane region" description="Helical" evidence="6">
    <location>
        <begin position="73"/>
        <end position="93"/>
    </location>
</feature>
<feature type="transmembrane region" description="Helical" evidence="6">
    <location>
        <begin position="105"/>
        <end position="121"/>
    </location>
</feature>
<evidence type="ECO:0000256" key="2">
    <source>
        <dbReference type="ARBA" id="ARBA00022475"/>
    </source>
</evidence>
<name>A0A317CNN4_9GAMM</name>
<evidence type="ECO:0000256" key="3">
    <source>
        <dbReference type="ARBA" id="ARBA00022692"/>
    </source>
</evidence>
<dbReference type="AlphaFoldDB" id="A0A317CNN4"/>
<evidence type="ECO:0000256" key="4">
    <source>
        <dbReference type="ARBA" id="ARBA00022989"/>
    </source>
</evidence>
<evidence type="ECO:0000313" key="8">
    <source>
        <dbReference type="EMBL" id="PWR00159.1"/>
    </source>
</evidence>
<reference evidence="8 9" key="1">
    <citation type="submission" date="2018-05" db="EMBL/GenBank/DDBJ databases">
        <title>Leucothrix arctica sp. nov., isolated from Arctic seawater.</title>
        <authorList>
            <person name="Choi A."/>
            <person name="Baek K."/>
        </authorList>
    </citation>
    <scope>NUCLEOTIDE SEQUENCE [LARGE SCALE GENOMIC DNA]</scope>
    <source>
        <strain evidence="8 9">JCM 18388</strain>
    </source>
</reference>
<feature type="transmembrane region" description="Helical" evidence="6">
    <location>
        <begin position="371"/>
        <end position="394"/>
    </location>
</feature>
<evidence type="ECO:0000256" key="1">
    <source>
        <dbReference type="ARBA" id="ARBA00004651"/>
    </source>
</evidence>
<dbReference type="GO" id="GO:0022857">
    <property type="term" value="F:transmembrane transporter activity"/>
    <property type="evidence" value="ECO:0007669"/>
    <property type="project" value="InterPro"/>
</dbReference>
<comment type="subcellular location">
    <subcellularLocation>
        <location evidence="1">Cell membrane</location>
        <topology evidence="1">Multi-pass membrane protein</topology>
    </subcellularLocation>
</comment>
<dbReference type="PANTHER" id="PTHR43124">
    <property type="entry name" value="PURINE EFFLUX PUMP PBUE"/>
    <property type="match status" value="1"/>
</dbReference>
<feature type="transmembrane region" description="Helical" evidence="6">
    <location>
        <begin position="160"/>
        <end position="180"/>
    </location>
</feature>
<keyword evidence="5 6" id="KW-0472">Membrane</keyword>
<dbReference type="SUPFAM" id="SSF103473">
    <property type="entry name" value="MFS general substrate transporter"/>
    <property type="match status" value="1"/>
</dbReference>
<organism evidence="8 9">
    <name type="scientific">Leucothrix pacifica</name>
    <dbReference type="NCBI Taxonomy" id="1247513"/>
    <lineage>
        <taxon>Bacteria</taxon>
        <taxon>Pseudomonadati</taxon>
        <taxon>Pseudomonadota</taxon>
        <taxon>Gammaproteobacteria</taxon>
        <taxon>Thiotrichales</taxon>
        <taxon>Thiotrichaceae</taxon>
        <taxon>Leucothrix</taxon>
    </lineage>
</organism>
<feature type="transmembrane region" description="Helical" evidence="6">
    <location>
        <begin position="192"/>
        <end position="211"/>
    </location>
</feature>